<dbReference type="Gene3D" id="2.40.10.120">
    <property type="match status" value="1"/>
</dbReference>
<reference evidence="2 3" key="1">
    <citation type="journal article" date="2016" name="Front. Microbiol.">
        <title>Genome and transcriptome sequences reveal the specific parasitism of the nematophagous Purpureocillium lilacinum 36-1.</title>
        <authorList>
            <person name="Xie J."/>
            <person name="Li S."/>
            <person name="Mo C."/>
            <person name="Xiao X."/>
            <person name="Peng D."/>
            <person name="Wang G."/>
            <person name="Xiao Y."/>
        </authorList>
    </citation>
    <scope>NUCLEOTIDE SEQUENCE [LARGE SCALE GENOMIC DNA]</scope>
    <source>
        <strain evidence="2 3">36-1</strain>
    </source>
</reference>
<gene>
    <name evidence="2" type="ORF">PCL_04172</name>
</gene>
<comment type="caution">
    <text evidence="2">The sequence shown here is derived from an EMBL/GenBank/DDBJ whole genome shotgun (WGS) entry which is preliminary data.</text>
</comment>
<evidence type="ECO:0008006" key="4">
    <source>
        <dbReference type="Google" id="ProtNLM"/>
    </source>
</evidence>
<protein>
    <recommendedName>
        <fullName evidence="4">AT hook domain-containing protein</fullName>
    </recommendedName>
</protein>
<feature type="region of interest" description="Disordered" evidence="1">
    <location>
        <begin position="94"/>
        <end position="119"/>
    </location>
</feature>
<dbReference type="Proteomes" id="UP000245956">
    <property type="component" value="Unassembled WGS sequence"/>
</dbReference>
<proteinExistence type="predicted"/>
<dbReference type="Pfam" id="PF13365">
    <property type="entry name" value="Trypsin_2"/>
    <property type="match status" value="1"/>
</dbReference>
<feature type="region of interest" description="Disordered" evidence="1">
    <location>
        <begin position="269"/>
        <end position="299"/>
    </location>
</feature>
<evidence type="ECO:0000256" key="1">
    <source>
        <dbReference type="SAM" id="MobiDB-lite"/>
    </source>
</evidence>
<dbReference type="AlphaFoldDB" id="A0A2U3ER47"/>
<organism evidence="2 3">
    <name type="scientific">Purpureocillium lilacinum</name>
    <name type="common">Paecilomyces lilacinus</name>
    <dbReference type="NCBI Taxonomy" id="33203"/>
    <lineage>
        <taxon>Eukaryota</taxon>
        <taxon>Fungi</taxon>
        <taxon>Dikarya</taxon>
        <taxon>Ascomycota</taxon>
        <taxon>Pezizomycotina</taxon>
        <taxon>Sordariomycetes</taxon>
        <taxon>Hypocreomycetidae</taxon>
        <taxon>Hypocreales</taxon>
        <taxon>Ophiocordycipitaceae</taxon>
        <taxon>Purpureocillium</taxon>
    </lineage>
</organism>
<sequence>MAAVTSLPEVIDLTLDSDDDSDENTKPASVLTPTSIVFNPHPPPLSQPIQRLPPSVGPSLTKLSRADHRTLVEKRTWLQTHKVAVPSIWRAAPSSSRASRHKATPCNDTVASTNSSSSSIATGTPVDATLVFAQQEAGTAVCLSPRGLLLSCAHCIADSPDDLSFARTHWLLFPSGALVAAVALAWDPRRDLALLLVTRCSAPPSSSPSRVPLVPEQPPFPHVRVAPSAPRPGASLVCIGHPAAEDLEHPVAGTQTGYDVLVVSTGSYRGLAPGPNPDPDTNPEPDSHPGQYQDPQDNADIGALMHDCWTYWGHSGAPLVERRAAGALVGLHSSWDDETAMRRGVPWEAVTAFLGECGERFEAQAAGDWPWFVK</sequence>
<accession>A0A2U3ER47</accession>
<evidence type="ECO:0000313" key="3">
    <source>
        <dbReference type="Proteomes" id="UP000245956"/>
    </source>
</evidence>
<name>A0A2U3ER47_PURLI</name>
<evidence type="ECO:0000313" key="2">
    <source>
        <dbReference type="EMBL" id="PWI76978.1"/>
    </source>
</evidence>
<dbReference type="EMBL" id="LCWV01000001">
    <property type="protein sequence ID" value="PWI76978.1"/>
    <property type="molecule type" value="Genomic_DNA"/>
</dbReference>
<dbReference type="SUPFAM" id="SSF50494">
    <property type="entry name" value="Trypsin-like serine proteases"/>
    <property type="match status" value="1"/>
</dbReference>
<dbReference type="InterPro" id="IPR009003">
    <property type="entry name" value="Peptidase_S1_PA"/>
</dbReference>